<sequence length="515" mass="59175">MDRISDLPGIVIHRILSFLPTKEAARTSVLSKTWLHFWSTNTTLDFNQAYFGRTLQKSLFAKWFPKSRPKWERFVNFVDETLRRYINEKIRIQTFRLSITIVDADLASLVDDWLGIAVQNGVEELHLHVSLYNCSSYVLPPIVCSASSLKKMVLKGCKVEYYSLGDKIKCCSLDTLCLFNVCIEEPVIQYLITSCPLIRKMVIGSVDGFGRICVPNLKKFEIRAPQERVVELEAPRLESFTYNSRLGQGRPCAFNIEESQAVSRLCLTGSSITSDVFQSIVSKFPMLEFLCLNHCSKLESISISSIFLKRLSLRYCKKLVEANIDAPNLLSVHYKGTPGQYFFRGDIDTTSFVNLREFLTKTRESELFRLVVDAGNCCFNIDDLRGLDFPPGLEVEHLDLVISCCEPVRCRALLDGLFWSCHPKSLSLHWGTLSSNEFVRFLYQKLMARAENPKCCDFREIKCWRHYLNDVKIESSEGSCKRYWPLKRKTLVGAPPTLEKLQDIRFTLQWQAETF</sequence>
<dbReference type="Proteomes" id="UP001187471">
    <property type="component" value="Unassembled WGS sequence"/>
</dbReference>
<dbReference type="InterPro" id="IPR055357">
    <property type="entry name" value="LRR_At1g61320_AtMIF1"/>
</dbReference>
<evidence type="ECO:0008006" key="6">
    <source>
        <dbReference type="Google" id="ProtNLM"/>
    </source>
</evidence>
<evidence type="ECO:0000313" key="4">
    <source>
        <dbReference type="EMBL" id="KAK2990060.1"/>
    </source>
</evidence>
<dbReference type="PANTHER" id="PTHR34145:SF28">
    <property type="entry name" value="F-BOX DOMAIN-CONTAINING PROTEIN"/>
    <property type="match status" value="1"/>
</dbReference>
<dbReference type="CDD" id="cd22160">
    <property type="entry name" value="F-box_AtFBL13-like"/>
    <property type="match status" value="1"/>
</dbReference>
<dbReference type="Pfam" id="PF00646">
    <property type="entry name" value="F-box"/>
    <property type="match status" value="1"/>
</dbReference>
<keyword evidence="5" id="KW-1185">Reference proteome</keyword>
<feature type="domain" description="F-box" evidence="1">
    <location>
        <begin position="4"/>
        <end position="40"/>
    </location>
</feature>
<evidence type="ECO:0000259" key="2">
    <source>
        <dbReference type="Pfam" id="PF23622"/>
    </source>
</evidence>
<dbReference type="AlphaFoldDB" id="A0AA88ULW0"/>
<feature type="domain" description="F-box/LRR-repeat protein 15/At3g58940/PEG3-like LRR" evidence="3">
    <location>
        <begin position="110"/>
        <end position="246"/>
    </location>
</feature>
<comment type="caution">
    <text evidence="4">The sequence shown here is derived from an EMBL/GenBank/DDBJ whole genome shotgun (WGS) entry which is preliminary data.</text>
</comment>
<dbReference type="PANTHER" id="PTHR34145">
    <property type="entry name" value="OS02G0105600 PROTEIN"/>
    <property type="match status" value="1"/>
</dbReference>
<dbReference type="InterPro" id="IPR053781">
    <property type="entry name" value="F-box_AtFBL13-like"/>
</dbReference>
<accession>A0AA88ULW0</accession>
<evidence type="ECO:0000259" key="1">
    <source>
        <dbReference type="Pfam" id="PF00646"/>
    </source>
</evidence>
<gene>
    <name evidence="4" type="ORF">RJ640_025423</name>
</gene>
<dbReference type="EMBL" id="JAVXUO010000674">
    <property type="protein sequence ID" value="KAK2990060.1"/>
    <property type="molecule type" value="Genomic_DNA"/>
</dbReference>
<evidence type="ECO:0000313" key="5">
    <source>
        <dbReference type="Proteomes" id="UP001187471"/>
    </source>
</evidence>
<dbReference type="Gene3D" id="3.80.10.10">
    <property type="entry name" value="Ribonuclease Inhibitor"/>
    <property type="match status" value="1"/>
</dbReference>
<dbReference type="InterPro" id="IPR053772">
    <property type="entry name" value="At1g61320/At1g61330-like"/>
</dbReference>
<feature type="domain" description="At1g61320/AtMIF1 LRR" evidence="2">
    <location>
        <begin position="255"/>
        <end position="340"/>
    </location>
</feature>
<protein>
    <recommendedName>
        <fullName evidence="6">F-box domain-containing protein</fullName>
    </recommendedName>
</protein>
<organism evidence="4 5">
    <name type="scientific">Escallonia rubra</name>
    <dbReference type="NCBI Taxonomy" id="112253"/>
    <lineage>
        <taxon>Eukaryota</taxon>
        <taxon>Viridiplantae</taxon>
        <taxon>Streptophyta</taxon>
        <taxon>Embryophyta</taxon>
        <taxon>Tracheophyta</taxon>
        <taxon>Spermatophyta</taxon>
        <taxon>Magnoliopsida</taxon>
        <taxon>eudicotyledons</taxon>
        <taxon>Gunneridae</taxon>
        <taxon>Pentapetalae</taxon>
        <taxon>asterids</taxon>
        <taxon>campanulids</taxon>
        <taxon>Escalloniales</taxon>
        <taxon>Escalloniaceae</taxon>
        <taxon>Escallonia</taxon>
    </lineage>
</organism>
<dbReference type="InterPro" id="IPR032675">
    <property type="entry name" value="LRR_dom_sf"/>
</dbReference>
<evidence type="ECO:0000259" key="3">
    <source>
        <dbReference type="Pfam" id="PF24758"/>
    </source>
</evidence>
<name>A0AA88ULW0_9ASTE</name>
<proteinExistence type="predicted"/>
<dbReference type="InterPro" id="IPR055411">
    <property type="entry name" value="LRR_FXL15/At3g58940/PEG3-like"/>
</dbReference>
<reference evidence="4" key="1">
    <citation type="submission" date="2022-12" db="EMBL/GenBank/DDBJ databases">
        <title>Draft genome assemblies for two species of Escallonia (Escalloniales).</title>
        <authorList>
            <person name="Chanderbali A."/>
            <person name="Dervinis C."/>
            <person name="Anghel I."/>
            <person name="Soltis D."/>
            <person name="Soltis P."/>
            <person name="Zapata F."/>
        </authorList>
    </citation>
    <scope>NUCLEOTIDE SEQUENCE</scope>
    <source>
        <strain evidence="4">UCBG92.1500</strain>
        <tissue evidence="4">Leaf</tissue>
    </source>
</reference>
<dbReference type="InterPro" id="IPR001810">
    <property type="entry name" value="F-box_dom"/>
</dbReference>
<dbReference type="InterPro" id="IPR036047">
    <property type="entry name" value="F-box-like_dom_sf"/>
</dbReference>
<dbReference type="Pfam" id="PF23622">
    <property type="entry name" value="LRR_At1g61320_AtMIF1"/>
    <property type="match status" value="1"/>
</dbReference>
<dbReference type="Pfam" id="PF24758">
    <property type="entry name" value="LRR_At5g56370"/>
    <property type="match status" value="1"/>
</dbReference>
<dbReference type="SUPFAM" id="SSF52047">
    <property type="entry name" value="RNI-like"/>
    <property type="match status" value="1"/>
</dbReference>
<dbReference type="SUPFAM" id="SSF81383">
    <property type="entry name" value="F-box domain"/>
    <property type="match status" value="1"/>
</dbReference>